<feature type="chain" id="PRO_5043455960" evidence="2">
    <location>
        <begin position="22"/>
        <end position="309"/>
    </location>
</feature>
<evidence type="ECO:0000313" key="4">
    <source>
        <dbReference type="Proteomes" id="UP000075840"/>
    </source>
</evidence>
<organism evidence="3 4">
    <name type="scientific">Anopheles arabiensis</name>
    <name type="common">Mosquito</name>
    <dbReference type="NCBI Taxonomy" id="7173"/>
    <lineage>
        <taxon>Eukaryota</taxon>
        <taxon>Metazoa</taxon>
        <taxon>Ecdysozoa</taxon>
        <taxon>Arthropoda</taxon>
        <taxon>Hexapoda</taxon>
        <taxon>Insecta</taxon>
        <taxon>Pterygota</taxon>
        <taxon>Neoptera</taxon>
        <taxon>Endopterygota</taxon>
        <taxon>Diptera</taxon>
        <taxon>Nematocera</taxon>
        <taxon>Culicoidea</taxon>
        <taxon>Culicidae</taxon>
        <taxon>Anophelinae</taxon>
        <taxon>Anopheles</taxon>
    </lineage>
</organism>
<protein>
    <submittedName>
        <fullName evidence="3">Uncharacterized protein</fullName>
    </submittedName>
</protein>
<dbReference type="Proteomes" id="UP000075840">
    <property type="component" value="Unassembled WGS sequence"/>
</dbReference>
<proteinExistence type="predicted"/>
<accession>A0A182I6L2</accession>
<keyword evidence="4" id="KW-1185">Reference proteome</keyword>
<sequence>MRHRAWGTLLAGLTGLLLVLAMPDRIAADLMGDIQQGLKTTGKLFGINTIADVADLVAKGFATRRGTQEPQRPAAQATDSVSVVDGLLGQTPSMMTIMMKLLGLDGSQLGAMLVNGIVFLAHIIGTNLGAFRSPSLGDTASANAQNSSPLFPSFPTAPPLTGESEPSQSNESQQSGTNSNPLDWLLRNPSKRFRVLLDQVKNTDLAERLDREMDQLDRYAPEDTDCIRLLMCKVKPFIWKMQNVVRDTVLSKGPGPSSGDSEQTSDNHAAPNGEEILKGIHANLPSEAEFQRQSKLCEQQFRHCRRLLG</sequence>
<dbReference type="VEuPathDB" id="VectorBase:AARA009217"/>
<dbReference type="EnsemblMetazoa" id="AARA009217-RA">
    <property type="protein sequence ID" value="AARA009217-PA"/>
    <property type="gene ID" value="AARA009217"/>
</dbReference>
<feature type="compositionally biased region" description="Polar residues" evidence="1">
    <location>
        <begin position="141"/>
        <end position="150"/>
    </location>
</feature>
<evidence type="ECO:0000313" key="3">
    <source>
        <dbReference type="EnsemblMetazoa" id="AARA009217-PA"/>
    </source>
</evidence>
<keyword evidence="2" id="KW-0732">Signal</keyword>
<dbReference type="EMBL" id="APCN01003661">
    <property type="status" value="NOT_ANNOTATED_CDS"/>
    <property type="molecule type" value="Genomic_DNA"/>
</dbReference>
<evidence type="ECO:0000256" key="1">
    <source>
        <dbReference type="SAM" id="MobiDB-lite"/>
    </source>
</evidence>
<feature type="region of interest" description="Disordered" evidence="1">
    <location>
        <begin position="141"/>
        <end position="184"/>
    </location>
</feature>
<feature type="compositionally biased region" description="Polar residues" evidence="1">
    <location>
        <begin position="258"/>
        <end position="267"/>
    </location>
</feature>
<evidence type="ECO:0000256" key="2">
    <source>
        <dbReference type="SAM" id="SignalP"/>
    </source>
</evidence>
<feature type="region of interest" description="Disordered" evidence="1">
    <location>
        <begin position="250"/>
        <end position="271"/>
    </location>
</feature>
<reference evidence="3" key="1">
    <citation type="submission" date="2022-08" db="UniProtKB">
        <authorList>
            <consortium name="EnsemblMetazoa"/>
        </authorList>
    </citation>
    <scope>IDENTIFICATION</scope>
    <source>
        <strain evidence="3">Dongola</strain>
    </source>
</reference>
<dbReference type="VEuPathDB" id="VectorBase:AARA21_001900"/>
<name>A0A182I6L2_ANOAR</name>
<feature type="signal peptide" evidence="2">
    <location>
        <begin position="1"/>
        <end position="21"/>
    </location>
</feature>
<dbReference type="AlphaFoldDB" id="A0A182I6L2"/>
<feature type="compositionally biased region" description="Low complexity" evidence="1">
    <location>
        <begin position="163"/>
        <end position="175"/>
    </location>
</feature>